<dbReference type="PANTHER" id="PTHR47331:SF5">
    <property type="entry name" value="RIBONUCLEASE H"/>
    <property type="match status" value="1"/>
</dbReference>
<dbReference type="RefSeq" id="XP_006822328.1">
    <property type="nucleotide sequence ID" value="XM_006822265.1"/>
</dbReference>
<reference evidence="2" key="1">
    <citation type="submission" date="2025-08" db="UniProtKB">
        <authorList>
            <consortium name="RefSeq"/>
        </authorList>
    </citation>
    <scope>IDENTIFICATION</scope>
    <source>
        <tissue evidence="2">Testes</tissue>
    </source>
</reference>
<protein>
    <submittedName>
        <fullName evidence="2">Uncharacterized protein LOC102807334</fullName>
    </submittedName>
</protein>
<dbReference type="Proteomes" id="UP000694865">
    <property type="component" value="Unplaced"/>
</dbReference>
<name>A0ABM0MQN7_SACKO</name>
<organism evidence="1 2">
    <name type="scientific">Saccoglossus kowalevskii</name>
    <name type="common">Acorn worm</name>
    <dbReference type="NCBI Taxonomy" id="10224"/>
    <lineage>
        <taxon>Eukaryota</taxon>
        <taxon>Metazoa</taxon>
        <taxon>Hemichordata</taxon>
        <taxon>Enteropneusta</taxon>
        <taxon>Harrimaniidae</taxon>
        <taxon>Saccoglossus</taxon>
    </lineage>
</organism>
<proteinExistence type="predicted"/>
<dbReference type="PANTHER" id="PTHR47331">
    <property type="entry name" value="PHD-TYPE DOMAIN-CONTAINING PROTEIN"/>
    <property type="match status" value="1"/>
</dbReference>
<sequence length="320" mass="36530">MDEHNRVSCSLVMGKARVTPSKPFTIPRLELTAAVTSVRVSNFLAKELQYEDISHTYWTDSMVTLGYITNEARRFHIFVANRVQLIRDFTSPEQWRHIATKDNPADIASRGVSAKELNQSTLWWKGPTFLSTAATLIPETNHVDFQPDDPEVKKVTVLVTKVKPGSHAAILTRLEYFSSWHKAKRAIAVCLRFKKKLVNRSVKLPKVCEDLKSLKEVIKISYIPVDVDEMRRAEQEIIKLTQQQAFAKELQILHNTEFSSTTTGGDSRKKHSLKKTSNLFRLDPYLDESEILRVGGRIKRANLPRDITHPVLLPKKMSQV</sequence>
<dbReference type="Pfam" id="PF05380">
    <property type="entry name" value="Peptidase_A17"/>
    <property type="match status" value="1"/>
</dbReference>
<accession>A0ABM0MQN7</accession>
<evidence type="ECO:0000313" key="2">
    <source>
        <dbReference type="RefSeq" id="XP_006822328.1"/>
    </source>
</evidence>
<dbReference type="InterPro" id="IPR008042">
    <property type="entry name" value="Retrotrans_Pao"/>
</dbReference>
<gene>
    <name evidence="2" type="primary">LOC102807334</name>
</gene>
<dbReference type="GeneID" id="102807334"/>
<keyword evidence="1" id="KW-1185">Reference proteome</keyword>
<evidence type="ECO:0000313" key="1">
    <source>
        <dbReference type="Proteomes" id="UP000694865"/>
    </source>
</evidence>